<protein>
    <submittedName>
        <fullName evidence="2">Uncharacterized protein</fullName>
    </submittedName>
</protein>
<comment type="caution">
    <text evidence="2">The sequence shown here is derived from an EMBL/GenBank/DDBJ whole genome shotgun (WGS) entry which is preliminary data.</text>
</comment>
<feature type="region of interest" description="Disordered" evidence="1">
    <location>
        <begin position="66"/>
        <end position="106"/>
    </location>
</feature>
<proteinExistence type="predicted"/>
<reference evidence="2 3" key="1">
    <citation type="journal article" date="2020" name="Cell">
        <title>Large-Scale Comparative Analyses of Tick Genomes Elucidate Their Genetic Diversity and Vector Capacities.</title>
        <authorList>
            <consortium name="Tick Genome and Microbiome Consortium (TIGMIC)"/>
            <person name="Jia N."/>
            <person name="Wang J."/>
            <person name="Shi W."/>
            <person name="Du L."/>
            <person name="Sun Y."/>
            <person name="Zhan W."/>
            <person name="Jiang J.F."/>
            <person name="Wang Q."/>
            <person name="Zhang B."/>
            <person name="Ji P."/>
            <person name="Bell-Sakyi L."/>
            <person name="Cui X.M."/>
            <person name="Yuan T.T."/>
            <person name="Jiang B.G."/>
            <person name="Yang W.F."/>
            <person name="Lam T.T."/>
            <person name="Chang Q.C."/>
            <person name="Ding S.J."/>
            <person name="Wang X.J."/>
            <person name="Zhu J.G."/>
            <person name="Ruan X.D."/>
            <person name="Zhao L."/>
            <person name="Wei J.T."/>
            <person name="Ye R.Z."/>
            <person name="Que T.C."/>
            <person name="Du C.H."/>
            <person name="Zhou Y.H."/>
            <person name="Cheng J.X."/>
            <person name="Dai P.F."/>
            <person name="Guo W.B."/>
            <person name="Han X.H."/>
            <person name="Huang E.J."/>
            <person name="Li L.F."/>
            <person name="Wei W."/>
            <person name="Gao Y.C."/>
            <person name="Liu J.Z."/>
            <person name="Shao H.Z."/>
            <person name="Wang X."/>
            <person name="Wang C.C."/>
            <person name="Yang T.C."/>
            <person name="Huo Q.B."/>
            <person name="Li W."/>
            <person name="Chen H.Y."/>
            <person name="Chen S.E."/>
            <person name="Zhou L.G."/>
            <person name="Ni X.B."/>
            <person name="Tian J.H."/>
            <person name="Sheng Y."/>
            <person name="Liu T."/>
            <person name="Pan Y.S."/>
            <person name="Xia L.Y."/>
            <person name="Li J."/>
            <person name="Zhao F."/>
            <person name="Cao W.C."/>
        </authorList>
    </citation>
    <scope>NUCLEOTIDE SEQUENCE [LARGE SCALE GENOMIC DNA]</scope>
    <source>
        <strain evidence="2">HaeL-2018</strain>
    </source>
</reference>
<name>A0A9J6GA23_HAELO</name>
<dbReference type="VEuPathDB" id="VectorBase:HLOH_048105"/>
<dbReference type="Proteomes" id="UP000821853">
    <property type="component" value="Chromosome 3"/>
</dbReference>
<accession>A0A9J6GA23</accession>
<keyword evidence="3" id="KW-1185">Reference proteome</keyword>
<dbReference type="AlphaFoldDB" id="A0A9J6GA23"/>
<organism evidence="2 3">
    <name type="scientific">Haemaphysalis longicornis</name>
    <name type="common">Bush tick</name>
    <dbReference type="NCBI Taxonomy" id="44386"/>
    <lineage>
        <taxon>Eukaryota</taxon>
        <taxon>Metazoa</taxon>
        <taxon>Ecdysozoa</taxon>
        <taxon>Arthropoda</taxon>
        <taxon>Chelicerata</taxon>
        <taxon>Arachnida</taxon>
        <taxon>Acari</taxon>
        <taxon>Parasitiformes</taxon>
        <taxon>Ixodida</taxon>
        <taxon>Ixodoidea</taxon>
        <taxon>Ixodidae</taxon>
        <taxon>Haemaphysalinae</taxon>
        <taxon>Haemaphysalis</taxon>
    </lineage>
</organism>
<sequence length="659" mass="71784">MPPVLVARSVYTSPAPAPAQNIMGFLLSKFRLQWAQDMISNIEEMESHYPDVWQRVQVTVEEKVRELQRGMPQSSRRPPLPAPTSSAAAAAASSQESGSDDDDDADFGSDCGFAVGAQPVLRKWACGWWAVQRVGPTATLVNDLNARMDPVAARRRNLVGEEEGIDDFEELLECIGQSSAIAQPEFLLTALEVTVFDDALTPALAKVLERWSETRQDCAVVLRFVASAAFVASSTCSGVSVDCSKIAHLSLHVDDMSAKFATALGTVLNLRPSLSIQIHAKSWRLTDVGKLLLFRNEPRQVTLNTPFVKRVANFIGSLPAGCRELVLPQFGSRTPTPDLFSQLTAAKGDRDENFQRVTVGECKVTKDGGMASTTLHSLLAITADVLCIEQRFPAATVPFPVPSAVLNAGAASSSIIAATAGKSLHYTTTLSVTCSCRTTQQQQHQVLTPVSAAIVTTIPNTTMGVYLPTRCLRCGVTVFNRCAGAQLNSTDLTTVETLFMETVAATTTPDRQVIDFVTSAMPNVRNMYLGERSKVVDSVIVKFVARFKHLHNLVTLLPRYSSRVTRTNFLESVIAACPELHRVCLTRRWDRRDPQCFTYGVVPPPTKSDYVVSRVRWGVDEPSAAAAAFTPAYAAAFARCLMSSSHPPHATEGLYMFKH</sequence>
<feature type="compositionally biased region" description="Low complexity" evidence="1">
    <location>
        <begin position="85"/>
        <end position="97"/>
    </location>
</feature>
<gene>
    <name evidence="2" type="ORF">HPB48_012005</name>
</gene>
<evidence type="ECO:0000256" key="1">
    <source>
        <dbReference type="SAM" id="MobiDB-lite"/>
    </source>
</evidence>
<evidence type="ECO:0000313" key="2">
    <source>
        <dbReference type="EMBL" id="KAH9371687.1"/>
    </source>
</evidence>
<dbReference type="EMBL" id="JABSTR010000005">
    <property type="protein sequence ID" value="KAH9371687.1"/>
    <property type="molecule type" value="Genomic_DNA"/>
</dbReference>
<evidence type="ECO:0000313" key="3">
    <source>
        <dbReference type="Proteomes" id="UP000821853"/>
    </source>
</evidence>